<dbReference type="RefSeq" id="WP_182173237.1">
    <property type="nucleotide sequence ID" value="NZ_JACFXU010000014.1"/>
</dbReference>
<sequence>MTTKAIAALRHLDLDERQVKTYLALLKLGPASIRDIAAESGINRGSTYETLKQLATKGVVSYFPKGKRRVFQAEDPDRLLNLAESKQQALKQAVDQLRSEIIPSLKQTQSPLSPGNVRFYEGDDGIELVLRDLLESTAKDPERGYSVISTKSLREHLYRPFPNFTRERIKRGIKVRVLAMGEGGDEAELAERKWLPAGTASDASYIAIYPPKVAMISLAAQNYPVVVIIDSAAIAYTQQLLFDTLWGLI</sequence>
<organism evidence="2 3">
    <name type="scientific">Sediminihaliea albiluteola</name>
    <dbReference type="NCBI Taxonomy" id="2758564"/>
    <lineage>
        <taxon>Bacteria</taxon>
        <taxon>Pseudomonadati</taxon>
        <taxon>Pseudomonadota</taxon>
        <taxon>Gammaproteobacteria</taxon>
        <taxon>Cellvibrionales</taxon>
        <taxon>Halieaceae</taxon>
        <taxon>Sediminihaliea</taxon>
    </lineage>
</organism>
<dbReference type="InterPro" id="IPR002831">
    <property type="entry name" value="Tscrpt_reg_TrmB_N"/>
</dbReference>
<protein>
    <submittedName>
        <fullName evidence="2">TrmB family transcriptional regulator</fullName>
    </submittedName>
</protein>
<dbReference type="PANTHER" id="PTHR34293:SF1">
    <property type="entry name" value="HTH-TYPE TRANSCRIPTIONAL REGULATOR TRMBL2"/>
    <property type="match status" value="1"/>
</dbReference>
<name>A0A7W2YKF4_9GAMM</name>
<accession>A0A7W2YKF4</accession>
<dbReference type="EMBL" id="JACFXU010000014">
    <property type="protein sequence ID" value="MBA6413644.1"/>
    <property type="molecule type" value="Genomic_DNA"/>
</dbReference>
<dbReference type="AlphaFoldDB" id="A0A7W2YKF4"/>
<dbReference type="InterPro" id="IPR011991">
    <property type="entry name" value="ArsR-like_HTH"/>
</dbReference>
<dbReference type="GO" id="GO:0006355">
    <property type="term" value="P:regulation of DNA-templated transcription"/>
    <property type="evidence" value="ECO:0007669"/>
    <property type="project" value="UniProtKB-ARBA"/>
</dbReference>
<gene>
    <name evidence="2" type="ORF">H2508_11030</name>
</gene>
<dbReference type="CDD" id="cd00090">
    <property type="entry name" value="HTH_ARSR"/>
    <property type="match status" value="1"/>
</dbReference>
<dbReference type="Gene3D" id="1.10.10.10">
    <property type="entry name" value="Winged helix-like DNA-binding domain superfamily/Winged helix DNA-binding domain"/>
    <property type="match status" value="1"/>
</dbReference>
<dbReference type="InterPro" id="IPR036390">
    <property type="entry name" value="WH_DNA-bd_sf"/>
</dbReference>
<reference evidence="2 3" key="1">
    <citation type="submission" date="2020-07" db="EMBL/GenBank/DDBJ databases">
        <title>Halieaceae bacterium, F7430, whole genome shotgun sequencing project.</title>
        <authorList>
            <person name="Jiang S."/>
            <person name="Liu Z.W."/>
            <person name="Du Z.J."/>
        </authorList>
    </citation>
    <scope>NUCLEOTIDE SEQUENCE [LARGE SCALE GENOMIC DNA]</scope>
    <source>
        <strain evidence="2 3">F7430</strain>
    </source>
</reference>
<dbReference type="Proteomes" id="UP000539350">
    <property type="component" value="Unassembled WGS sequence"/>
</dbReference>
<keyword evidence="3" id="KW-1185">Reference proteome</keyword>
<dbReference type="PANTHER" id="PTHR34293">
    <property type="entry name" value="HTH-TYPE TRANSCRIPTIONAL REGULATOR TRMBL2"/>
    <property type="match status" value="1"/>
</dbReference>
<dbReference type="SUPFAM" id="SSF46785">
    <property type="entry name" value="Winged helix' DNA-binding domain"/>
    <property type="match status" value="1"/>
</dbReference>
<dbReference type="InterPro" id="IPR051797">
    <property type="entry name" value="TrmB-like"/>
</dbReference>
<comment type="caution">
    <text evidence="2">The sequence shown here is derived from an EMBL/GenBank/DDBJ whole genome shotgun (WGS) entry which is preliminary data.</text>
</comment>
<dbReference type="Pfam" id="PF01978">
    <property type="entry name" value="TrmB"/>
    <property type="match status" value="1"/>
</dbReference>
<feature type="domain" description="Transcription regulator TrmB N-terminal" evidence="1">
    <location>
        <begin position="9"/>
        <end position="76"/>
    </location>
</feature>
<evidence type="ECO:0000313" key="2">
    <source>
        <dbReference type="EMBL" id="MBA6413644.1"/>
    </source>
</evidence>
<dbReference type="InterPro" id="IPR036388">
    <property type="entry name" value="WH-like_DNA-bd_sf"/>
</dbReference>
<evidence type="ECO:0000313" key="3">
    <source>
        <dbReference type="Proteomes" id="UP000539350"/>
    </source>
</evidence>
<proteinExistence type="predicted"/>
<evidence type="ECO:0000259" key="1">
    <source>
        <dbReference type="Pfam" id="PF01978"/>
    </source>
</evidence>